<evidence type="ECO:0000313" key="6">
    <source>
        <dbReference type="EMBL" id="PJA09537.1"/>
    </source>
</evidence>
<gene>
    <name evidence="6" type="ORF">COX68_02635</name>
</gene>
<dbReference type="Pfam" id="PF01791">
    <property type="entry name" value="DeoC"/>
    <property type="match status" value="1"/>
</dbReference>
<accession>A0A2M7VY79</accession>
<dbReference type="InterPro" id="IPR013785">
    <property type="entry name" value="Aldolase_TIM"/>
</dbReference>
<dbReference type="Gene3D" id="3.20.20.70">
    <property type="entry name" value="Aldolase class I"/>
    <property type="match status" value="1"/>
</dbReference>
<dbReference type="GO" id="GO:0004332">
    <property type="term" value="F:fructose-bisphosphate aldolase activity"/>
    <property type="evidence" value="ECO:0007669"/>
    <property type="project" value="UniProtKB-EC"/>
</dbReference>
<dbReference type="EMBL" id="PFPX01000067">
    <property type="protein sequence ID" value="PJA09537.1"/>
    <property type="molecule type" value="Genomic_DNA"/>
</dbReference>
<dbReference type="Proteomes" id="UP000228743">
    <property type="component" value="Unassembled WGS sequence"/>
</dbReference>
<dbReference type="InterPro" id="IPR002915">
    <property type="entry name" value="DeoC/FbaB/LacD_aldolase"/>
</dbReference>
<dbReference type="AlphaFoldDB" id="A0A2M7VY79"/>
<feature type="active site" description="Schiff-base intermediate with dihydroxyacetone-P" evidence="5">
    <location>
        <position position="205"/>
    </location>
</feature>
<dbReference type="InterPro" id="IPR041720">
    <property type="entry name" value="FbaB-like"/>
</dbReference>
<dbReference type="SMART" id="SM01133">
    <property type="entry name" value="DeoC"/>
    <property type="match status" value="1"/>
</dbReference>
<reference evidence="7" key="1">
    <citation type="submission" date="2017-09" db="EMBL/GenBank/DDBJ databases">
        <title>Depth-based differentiation of microbial function through sediment-hosted aquifers and enrichment of novel symbionts in the deep terrestrial subsurface.</title>
        <authorList>
            <person name="Probst A.J."/>
            <person name="Ladd B."/>
            <person name="Jarett J.K."/>
            <person name="Geller-Mcgrath D.E."/>
            <person name="Sieber C.M.K."/>
            <person name="Emerson J.B."/>
            <person name="Anantharaman K."/>
            <person name="Thomas B.C."/>
            <person name="Malmstrom R."/>
            <person name="Stieglmeier M."/>
            <person name="Klingl A."/>
            <person name="Woyke T."/>
            <person name="Ryan C.M."/>
            <person name="Banfield J.F."/>
        </authorList>
    </citation>
    <scope>NUCLEOTIDE SEQUENCE [LARGE SCALE GENOMIC DNA]</scope>
</reference>
<evidence type="ECO:0000256" key="3">
    <source>
        <dbReference type="ARBA" id="ARBA00023270"/>
    </source>
</evidence>
<sequence length="301" mass="33048">MLKVNVPLTVPASSAKEYTKNYRLATKDTGRLFLFAGDQKVEHLNNDFKGADISFEDQDPEHLFKIASQAEIGVFATQLGLIDKYGPDYKNIPYVVKINSRTNLVSIKDHDPISHGWYDVSDIIRFKTQSKLNIVGVGYTVYLGGEYESEILKEAAQIVKDAHQQGLLAILWMYPRGKNIPNEDDINIIAGGAGVAACLGADFVKVKYPYTGQAAIAKEFKTVVEAAGRTKVICVGGAKLTPAELLKNIDQQIHIAQTAGSAIGRNLHQYSLEEAIKMAKAIAGIIYHDYPLPKALKALEK</sequence>
<dbReference type="EC" id="4.1.2.13" evidence="1"/>
<feature type="active site" description="Proton donor" evidence="5">
    <location>
        <position position="174"/>
    </location>
</feature>
<evidence type="ECO:0000313" key="7">
    <source>
        <dbReference type="Proteomes" id="UP000228743"/>
    </source>
</evidence>
<keyword evidence="3" id="KW-0704">Schiff base</keyword>
<keyword evidence="2" id="KW-0456">Lyase</keyword>
<evidence type="ECO:0000256" key="5">
    <source>
        <dbReference type="PIRSR" id="PIRSR038992-1"/>
    </source>
</evidence>
<dbReference type="NCBIfam" id="NF005321">
    <property type="entry name" value="PRK06852.1"/>
    <property type="match status" value="1"/>
</dbReference>
<dbReference type="PIRSF" id="PIRSF038992">
    <property type="entry name" value="Aldolase_Ia"/>
    <property type="match status" value="1"/>
</dbReference>
<evidence type="ECO:0000256" key="2">
    <source>
        <dbReference type="ARBA" id="ARBA00023239"/>
    </source>
</evidence>
<dbReference type="SUPFAM" id="SSF51569">
    <property type="entry name" value="Aldolase"/>
    <property type="match status" value="1"/>
</dbReference>
<comment type="similarity">
    <text evidence="4">Belongs to the DeoC/FbaB aldolase family. FbaB subfamily.</text>
</comment>
<proteinExistence type="inferred from homology"/>
<evidence type="ECO:0000256" key="4">
    <source>
        <dbReference type="ARBA" id="ARBA00049653"/>
    </source>
</evidence>
<protein>
    <recommendedName>
        <fullName evidence="1">fructose-bisphosphate aldolase</fullName>
        <ecNumber evidence="1">4.1.2.13</ecNumber>
    </recommendedName>
</protein>
<dbReference type="InterPro" id="IPR050456">
    <property type="entry name" value="DeoC/FbaB_aldolase"/>
</dbReference>
<comment type="caution">
    <text evidence="6">The sequence shown here is derived from an EMBL/GenBank/DDBJ whole genome shotgun (WGS) entry which is preliminary data.</text>
</comment>
<name>A0A2M7VY79_9BACT</name>
<organism evidence="6 7">
    <name type="scientific">Candidatus Falkowbacteria bacterium CG_4_10_14_0_2_um_filter_41_15</name>
    <dbReference type="NCBI Taxonomy" id="1974554"/>
    <lineage>
        <taxon>Bacteria</taxon>
        <taxon>Candidatus Falkowiibacteriota</taxon>
    </lineage>
</organism>
<dbReference type="PANTHER" id="PTHR47916">
    <property type="entry name" value="FRUCTOSE-BISPHOSPHATE ALDOLASE CLASS 1"/>
    <property type="match status" value="1"/>
</dbReference>
<evidence type="ECO:0000256" key="1">
    <source>
        <dbReference type="ARBA" id="ARBA00013068"/>
    </source>
</evidence>
<dbReference type="PANTHER" id="PTHR47916:SF4">
    <property type="entry name" value="FRUCTOSE-BISPHOSPHATE ALDOLASE CLASS 1"/>
    <property type="match status" value="1"/>
</dbReference>